<accession>A0ABR3EYR6</accession>
<evidence type="ECO:0000313" key="3">
    <source>
        <dbReference type="Proteomes" id="UP001465976"/>
    </source>
</evidence>
<organism evidence="2 3">
    <name type="scientific">Marasmius crinis-equi</name>
    <dbReference type="NCBI Taxonomy" id="585013"/>
    <lineage>
        <taxon>Eukaryota</taxon>
        <taxon>Fungi</taxon>
        <taxon>Dikarya</taxon>
        <taxon>Basidiomycota</taxon>
        <taxon>Agaricomycotina</taxon>
        <taxon>Agaricomycetes</taxon>
        <taxon>Agaricomycetidae</taxon>
        <taxon>Agaricales</taxon>
        <taxon>Marasmiineae</taxon>
        <taxon>Marasmiaceae</taxon>
        <taxon>Marasmius</taxon>
    </lineage>
</organism>
<dbReference type="EMBL" id="JBAHYK010001424">
    <property type="protein sequence ID" value="KAL0568065.1"/>
    <property type="molecule type" value="Genomic_DNA"/>
</dbReference>
<evidence type="ECO:0008006" key="4">
    <source>
        <dbReference type="Google" id="ProtNLM"/>
    </source>
</evidence>
<evidence type="ECO:0000313" key="2">
    <source>
        <dbReference type="EMBL" id="KAL0568065.1"/>
    </source>
</evidence>
<reference evidence="2 3" key="1">
    <citation type="submission" date="2024-02" db="EMBL/GenBank/DDBJ databases">
        <title>A draft genome for the cacao thread blight pathogen Marasmius crinis-equi.</title>
        <authorList>
            <person name="Cohen S.P."/>
            <person name="Baruah I.K."/>
            <person name="Amoako-Attah I."/>
            <person name="Bukari Y."/>
            <person name="Meinhardt L.W."/>
            <person name="Bailey B.A."/>
        </authorList>
    </citation>
    <scope>NUCLEOTIDE SEQUENCE [LARGE SCALE GENOMIC DNA]</scope>
    <source>
        <strain evidence="2 3">GH-76</strain>
    </source>
</reference>
<sequence>MPRKKTQSALEKAGRTDSEKEIAKRRSQAAANARYRQKNREDIRVKSKRRMQEKRDNMSEDQRAHANARQRQYNYNYYSINRDEILNKAFKKRTREFLERHEDKDWTDYPLRIRKQKPQECPENSKDLPYTDHNSDLPYRLNHNHDDDLPYPEDGCPACQYTDDVEPKKGTLPTKRAGYIDGNDYLKSVAW</sequence>
<feature type="region of interest" description="Disordered" evidence="1">
    <location>
        <begin position="1"/>
        <end position="70"/>
    </location>
</feature>
<keyword evidence="3" id="KW-1185">Reference proteome</keyword>
<name>A0ABR3EYR6_9AGAR</name>
<evidence type="ECO:0000256" key="1">
    <source>
        <dbReference type="SAM" id="MobiDB-lite"/>
    </source>
</evidence>
<proteinExistence type="predicted"/>
<gene>
    <name evidence="2" type="ORF">V5O48_013926</name>
</gene>
<comment type="caution">
    <text evidence="2">The sequence shown here is derived from an EMBL/GenBank/DDBJ whole genome shotgun (WGS) entry which is preliminary data.</text>
</comment>
<feature type="compositionally biased region" description="Basic and acidic residues" evidence="1">
    <location>
        <begin position="12"/>
        <end position="24"/>
    </location>
</feature>
<feature type="compositionally biased region" description="Basic and acidic residues" evidence="1">
    <location>
        <begin position="53"/>
        <end position="64"/>
    </location>
</feature>
<protein>
    <recommendedName>
        <fullName evidence="4">BZIP domain-containing protein</fullName>
    </recommendedName>
</protein>
<dbReference type="Proteomes" id="UP001465976">
    <property type="component" value="Unassembled WGS sequence"/>
</dbReference>